<dbReference type="PROSITE" id="PS00086">
    <property type="entry name" value="CYTOCHROME_P450"/>
    <property type="match status" value="1"/>
</dbReference>
<sequence length="462" mass="52343">MSEEQLTQTIYSSLQTRVTKMSTEKANEMAPQPPRTSMIGLLQYIGEPLAALEGITDKHGDIVTVPIGTEKLCIIANPKAVKQVFTTKASSFGKGHLQNQYLGRIVGNGLLLSEGDYWTEQRSKIQPAFNRERLSQYSDTVAELTIRMTNDWEDGDVIALDKAFQPLTLQVLAKALFGIELGEITDTFSRTGHTISSRFDFTELTTFVPEWVPIPKHRRYHRAIAEFDDALYDLLEDRRSEFEATDSEGSPDDLLTMLLPTCDNETIRDEVATILLGGHDTSALAIAYTLYLVAKRADIERQVRDEIAEATDRKPTLETLEQLEYTENVAYEAMRLYPPAYSVFREPTEPVEIGGYTIKPGTTVVLPQWLLHRDARWWDDPETARPERWAEEDDRPDYVYFPFSRGPRGCIGRDFGMIEILGAVSVLLQNYDFSLVDNDPVSFAPALTLQPEDDLEMRVRSR</sequence>
<dbReference type="RefSeq" id="WP_220619352.1">
    <property type="nucleotide sequence ID" value="NZ_RKLR01000006.1"/>
</dbReference>
<evidence type="ECO:0000256" key="2">
    <source>
        <dbReference type="ARBA" id="ARBA00022617"/>
    </source>
</evidence>
<dbReference type="AlphaFoldDB" id="A0AAW4PT41"/>
<evidence type="ECO:0000313" key="9">
    <source>
        <dbReference type="Proteomes" id="UP001430377"/>
    </source>
</evidence>
<organism evidence="8 9">
    <name type="scientific">Haloarcula rubra</name>
    <dbReference type="NCBI Taxonomy" id="2487747"/>
    <lineage>
        <taxon>Archaea</taxon>
        <taxon>Methanobacteriati</taxon>
        <taxon>Methanobacteriota</taxon>
        <taxon>Stenosarchaea group</taxon>
        <taxon>Halobacteria</taxon>
        <taxon>Halobacteriales</taxon>
        <taxon>Haloarculaceae</taxon>
        <taxon>Haloarcula</taxon>
    </lineage>
</organism>
<dbReference type="PANTHER" id="PTHR24291">
    <property type="entry name" value="CYTOCHROME P450 FAMILY 4"/>
    <property type="match status" value="1"/>
</dbReference>
<comment type="caution">
    <text evidence="8">The sequence shown here is derived from an EMBL/GenBank/DDBJ whole genome shotgun (WGS) entry which is preliminary data.</text>
</comment>
<dbReference type="InterPro" id="IPR001128">
    <property type="entry name" value="Cyt_P450"/>
</dbReference>
<keyword evidence="6 7" id="KW-0503">Monooxygenase</keyword>
<dbReference type="GO" id="GO:0005506">
    <property type="term" value="F:iron ion binding"/>
    <property type="evidence" value="ECO:0007669"/>
    <property type="project" value="InterPro"/>
</dbReference>
<evidence type="ECO:0000256" key="3">
    <source>
        <dbReference type="ARBA" id="ARBA00022723"/>
    </source>
</evidence>
<dbReference type="InterPro" id="IPR002401">
    <property type="entry name" value="Cyt_P450_E_grp-I"/>
</dbReference>
<dbReference type="InterPro" id="IPR036396">
    <property type="entry name" value="Cyt_P450_sf"/>
</dbReference>
<evidence type="ECO:0000256" key="5">
    <source>
        <dbReference type="ARBA" id="ARBA00023004"/>
    </source>
</evidence>
<accession>A0AAW4PT41</accession>
<evidence type="ECO:0000256" key="1">
    <source>
        <dbReference type="ARBA" id="ARBA00010617"/>
    </source>
</evidence>
<dbReference type="InterPro" id="IPR050196">
    <property type="entry name" value="Cytochrome_P450_Monoox"/>
</dbReference>
<comment type="similarity">
    <text evidence="1 7">Belongs to the cytochrome P450 family.</text>
</comment>
<keyword evidence="5 7" id="KW-0408">Iron</keyword>
<dbReference type="PRINTS" id="PR00463">
    <property type="entry name" value="EP450I"/>
</dbReference>
<keyword evidence="3 7" id="KW-0479">Metal-binding</keyword>
<protein>
    <submittedName>
        <fullName evidence="8">Cytochrome P450</fullName>
    </submittedName>
</protein>
<gene>
    <name evidence="8" type="ORF">EGH21_15325</name>
</gene>
<dbReference type="InterPro" id="IPR017972">
    <property type="entry name" value="Cyt_P450_CS"/>
</dbReference>
<reference evidence="8 9" key="1">
    <citation type="submission" date="2021-06" db="EMBL/GenBank/DDBJ databases">
        <title>Halomicroarcula sp. a new haloarchaeum isolated from saline soil.</title>
        <authorList>
            <person name="Duran-Viseras A."/>
            <person name="Sanchez-Porro C."/>
            <person name="Ventosa A."/>
        </authorList>
    </citation>
    <scope>NUCLEOTIDE SEQUENCE [LARGE SCALE GENOMIC DNA]</scope>
    <source>
        <strain evidence="8 9">F13</strain>
    </source>
</reference>
<dbReference type="SUPFAM" id="SSF48264">
    <property type="entry name" value="Cytochrome P450"/>
    <property type="match status" value="1"/>
</dbReference>
<dbReference type="GO" id="GO:0004497">
    <property type="term" value="F:monooxygenase activity"/>
    <property type="evidence" value="ECO:0007669"/>
    <property type="project" value="UniProtKB-KW"/>
</dbReference>
<evidence type="ECO:0000256" key="7">
    <source>
        <dbReference type="RuleBase" id="RU000461"/>
    </source>
</evidence>
<dbReference type="PRINTS" id="PR00385">
    <property type="entry name" value="P450"/>
</dbReference>
<dbReference type="GO" id="GO:0016705">
    <property type="term" value="F:oxidoreductase activity, acting on paired donors, with incorporation or reduction of molecular oxygen"/>
    <property type="evidence" value="ECO:0007669"/>
    <property type="project" value="InterPro"/>
</dbReference>
<proteinExistence type="inferred from homology"/>
<keyword evidence="4 7" id="KW-0560">Oxidoreductase</keyword>
<evidence type="ECO:0000313" key="8">
    <source>
        <dbReference type="EMBL" id="MBX0324400.1"/>
    </source>
</evidence>
<dbReference type="Pfam" id="PF00067">
    <property type="entry name" value="p450"/>
    <property type="match status" value="1"/>
</dbReference>
<dbReference type="Proteomes" id="UP001430377">
    <property type="component" value="Unassembled WGS sequence"/>
</dbReference>
<keyword evidence="2 7" id="KW-0349">Heme</keyword>
<dbReference type="Gene3D" id="1.10.630.10">
    <property type="entry name" value="Cytochrome P450"/>
    <property type="match status" value="1"/>
</dbReference>
<name>A0AAW4PT41_9EURY</name>
<dbReference type="PANTHER" id="PTHR24291:SF50">
    <property type="entry name" value="BIFUNCTIONAL ALBAFLAVENONE MONOOXYGENASE_TERPENE SYNTHASE"/>
    <property type="match status" value="1"/>
</dbReference>
<keyword evidence="9" id="KW-1185">Reference proteome</keyword>
<dbReference type="EMBL" id="RKLR01000006">
    <property type="protein sequence ID" value="MBX0324400.1"/>
    <property type="molecule type" value="Genomic_DNA"/>
</dbReference>
<evidence type="ECO:0000256" key="6">
    <source>
        <dbReference type="ARBA" id="ARBA00023033"/>
    </source>
</evidence>
<evidence type="ECO:0000256" key="4">
    <source>
        <dbReference type="ARBA" id="ARBA00023002"/>
    </source>
</evidence>
<dbReference type="GO" id="GO:0020037">
    <property type="term" value="F:heme binding"/>
    <property type="evidence" value="ECO:0007669"/>
    <property type="project" value="InterPro"/>
</dbReference>